<dbReference type="EMBL" id="OW240915">
    <property type="protein sequence ID" value="CAH2284230.1"/>
    <property type="molecule type" value="Genomic_DNA"/>
</dbReference>
<feature type="non-terminal residue" evidence="1">
    <location>
        <position position="89"/>
    </location>
</feature>
<dbReference type="Proteomes" id="UP001295444">
    <property type="component" value="Chromosome 04"/>
</dbReference>
<accession>A0AAD1RYL5</accession>
<proteinExistence type="predicted"/>
<protein>
    <submittedName>
        <fullName evidence="1">Uncharacterized protein</fullName>
    </submittedName>
</protein>
<evidence type="ECO:0000313" key="2">
    <source>
        <dbReference type="Proteomes" id="UP001295444"/>
    </source>
</evidence>
<feature type="non-terminal residue" evidence="1">
    <location>
        <position position="1"/>
    </location>
</feature>
<sequence length="89" mass="9926">LLSALPCWEEWGPSESQSLRFWGPPQTGSLSLKKKVVRMMKQRRYLGRCPGKVCLPGCAHCLLAVKHTQAIPVRAECTLMGFHPISSHP</sequence>
<name>A0AAD1RYL5_PELCU</name>
<organism evidence="1 2">
    <name type="scientific">Pelobates cultripes</name>
    <name type="common">Western spadefoot toad</name>
    <dbReference type="NCBI Taxonomy" id="61616"/>
    <lineage>
        <taxon>Eukaryota</taxon>
        <taxon>Metazoa</taxon>
        <taxon>Chordata</taxon>
        <taxon>Craniata</taxon>
        <taxon>Vertebrata</taxon>
        <taxon>Euteleostomi</taxon>
        <taxon>Amphibia</taxon>
        <taxon>Batrachia</taxon>
        <taxon>Anura</taxon>
        <taxon>Pelobatoidea</taxon>
        <taxon>Pelobatidae</taxon>
        <taxon>Pelobates</taxon>
    </lineage>
</organism>
<reference evidence="1" key="1">
    <citation type="submission" date="2022-03" db="EMBL/GenBank/DDBJ databases">
        <authorList>
            <person name="Alioto T."/>
            <person name="Alioto T."/>
            <person name="Gomez Garrido J."/>
        </authorList>
    </citation>
    <scope>NUCLEOTIDE SEQUENCE</scope>
</reference>
<evidence type="ECO:0000313" key="1">
    <source>
        <dbReference type="EMBL" id="CAH2284230.1"/>
    </source>
</evidence>
<keyword evidence="2" id="KW-1185">Reference proteome</keyword>
<dbReference type="AlphaFoldDB" id="A0AAD1RYL5"/>
<gene>
    <name evidence="1" type="ORF">PECUL_23A021163</name>
</gene>